<dbReference type="Proteomes" id="UP000317155">
    <property type="component" value="Unassembled WGS sequence"/>
</dbReference>
<dbReference type="RefSeq" id="WP_092057696.1">
    <property type="nucleotide sequence ID" value="NZ_FOJJ01000037.1"/>
</dbReference>
<dbReference type="GO" id="GO:0016779">
    <property type="term" value="F:nucleotidyltransferase activity"/>
    <property type="evidence" value="ECO:0007669"/>
    <property type="project" value="InterPro"/>
</dbReference>
<sequence length="108" mass="12093">MLEQSVLISVRKYLAALKEMGTDVELAVVFGSQATGKTHLWSDIDLLVVSPLFDDLRDRSAVNLLWRLAARIDSRIEPIPCGSRQWREDDSSAIIEIARREGQILDAA</sequence>
<evidence type="ECO:0000259" key="1">
    <source>
        <dbReference type="Pfam" id="PF01909"/>
    </source>
</evidence>
<gene>
    <name evidence="2" type="ORF">FL622_08710</name>
</gene>
<protein>
    <submittedName>
        <fullName evidence="2">Nucleotidyltransferase domain-containing protein</fullName>
    </submittedName>
</protein>
<evidence type="ECO:0000313" key="2">
    <source>
        <dbReference type="EMBL" id="TRO81869.1"/>
    </source>
</evidence>
<dbReference type="Gene3D" id="3.30.460.10">
    <property type="entry name" value="Beta Polymerase, domain 2"/>
    <property type="match status" value="1"/>
</dbReference>
<comment type="caution">
    <text evidence="2">The sequence shown here is derived from an EMBL/GenBank/DDBJ whole genome shotgun (WGS) entry which is preliminary data.</text>
</comment>
<dbReference type="PANTHER" id="PTHR43449:SF1">
    <property type="entry name" value="POLYMERASE BETA NUCLEOTIDYLTRANSFERASE DOMAIN-CONTAINING PROTEIN"/>
    <property type="match status" value="1"/>
</dbReference>
<dbReference type="AlphaFoldDB" id="A0A550JF88"/>
<proteinExistence type="predicted"/>
<reference evidence="2 3" key="1">
    <citation type="submission" date="2019-07" db="EMBL/GenBank/DDBJ databases">
        <title>Insights of Desulfuromonas acetexigens electromicrobiology.</title>
        <authorList>
            <person name="Katuri K."/>
            <person name="Sapireddy V."/>
            <person name="Shaw D.R."/>
            <person name="Saikaly P."/>
        </authorList>
    </citation>
    <scope>NUCLEOTIDE SEQUENCE [LARGE SCALE GENOMIC DNA]</scope>
    <source>
        <strain evidence="2 3">2873</strain>
    </source>
</reference>
<dbReference type="Pfam" id="PF01909">
    <property type="entry name" value="NTP_transf_2"/>
    <property type="match status" value="1"/>
</dbReference>
<name>A0A550JF88_9BACT</name>
<dbReference type="CDD" id="cd05403">
    <property type="entry name" value="NT_KNTase_like"/>
    <property type="match status" value="1"/>
</dbReference>
<keyword evidence="2" id="KW-0808">Transferase</keyword>
<accession>A0A550JF88</accession>
<feature type="domain" description="Polymerase nucleotidyl transferase" evidence="1">
    <location>
        <begin position="11"/>
        <end position="56"/>
    </location>
</feature>
<dbReference type="InterPro" id="IPR002934">
    <property type="entry name" value="Polymerase_NTP_transf_dom"/>
</dbReference>
<dbReference type="InterPro" id="IPR043519">
    <property type="entry name" value="NT_sf"/>
</dbReference>
<evidence type="ECO:0000313" key="3">
    <source>
        <dbReference type="Proteomes" id="UP000317155"/>
    </source>
</evidence>
<organism evidence="2 3">
    <name type="scientific">Trichloromonas acetexigens</name>
    <dbReference type="NCBI Taxonomy" id="38815"/>
    <lineage>
        <taxon>Bacteria</taxon>
        <taxon>Pseudomonadati</taxon>
        <taxon>Thermodesulfobacteriota</taxon>
        <taxon>Desulfuromonadia</taxon>
        <taxon>Desulfuromonadales</taxon>
        <taxon>Trichloromonadaceae</taxon>
        <taxon>Trichloromonas</taxon>
    </lineage>
</organism>
<keyword evidence="3" id="KW-1185">Reference proteome</keyword>
<dbReference type="EMBL" id="VJVV01000005">
    <property type="protein sequence ID" value="TRO81869.1"/>
    <property type="molecule type" value="Genomic_DNA"/>
</dbReference>
<dbReference type="OrthoDB" id="5419730at2"/>
<dbReference type="PANTHER" id="PTHR43449">
    <property type="entry name" value="NUCLEOTIDYLTRANSFERASE"/>
    <property type="match status" value="1"/>
</dbReference>
<dbReference type="SUPFAM" id="SSF81301">
    <property type="entry name" value="Nucleotidyltransferase"/>
    <property type="match status" value="1"/>
</dbReference>